<dbReference type="FunCoup" id="A0A165FSQ5">
    <property type="interactions" value="152"/>
</dbReference>
<dbReference type="InterPro" id="IPR046950">
    <property type="entry name" value="DNA-dir_Rpol_C_phage-type"/>
</dbReference>
<dbReference type="GO" id="GO:0001018">
    <property type="term" value="F:mitochondrial promoter sequence-specific DNA binding"/>
    <property type="evidence" value="ECO:0007669"/>
    <property type="project" value="TreeGrafter"/>
</dbReference>
<evidence type="ECO:0000256" key="5">
    <source>
        <dbReference type="ARBA" id="ARBA00022695"/>
    </source>
</evidence>
<dbReference type="InterPro" id="IPR029262">
    <property type="entry name" value="RPOL_N"/>
</dbReference>
<evidence type="ECO:0000256" key="8">
    <source>
        <dbReference type="ARBA" id="ARBA00023163"/>
    </source>
</evidence>
<dbReference type="Proteomes" id="UP000077266">
    <property type="component" value="Unassembled WGS sequence"/>
</dbReference>
<organism evidence="13 14">
    <name type="scientific">Exidia glandulosa HHB12029</name>
    <dbReference type="NCBI Taxonomy" id="1314781"/>
    <lineage>
        <taxon>Eukaryota</taxon>
        <taxon>Fungi</taxon>
        <taxon>Dikarya</taxon>
        <taxon>Basidiomycota</taxon>
        <taxon>Agaricomycotina</taxon>
        <taxon>Agaricomycetes</taxon>
        <taxon>Auriculariales</taxon>
        <taxon>Exidiaceae</taxon>
        <taxon>Exidia</taxon>
    </lineage>
</organism>
<dbReference type="FunFam" id="1.10.150.20:FF:000041">
    <property type="entry name" value="DNA-directed RNA polymerase"/>
    <property type="match status" value="1"/>
</dbReference>
<feature type="compositionally biased region" description="Acidic residues" evidence="11">
    <location>
        <begin position="1055"/>
        <end position="1068"/>
    </location>
</feature>
<dbReference type="STRING" id="1314781.A0A165FSQ5"/>
<keyword evidence="4 10" id="KW-0808">Transferase</keyword>
<evidence type="ECO:0000256" key="6">
    <source>
        <dbReference type="ARBA" id="ARBA00022946"/>
    </source>
</evidence>
<dbReference type="Gene3D" id="1.10.1320.10">
    <property type="entry name" value="DNA-directed RNA polymerase, N-terminal domain"/>
    <property type="match status" value="1"/>
</dbReference>
<dbReference type="Gene3D" id="1.10.287.260">
    <property type="match status" value="1"/>
</dbReference>
<dbReference type="EC" id="2.7.7.6" evidence="10"/>
<evidence type="ECO:0000256" key="2">
    <source>
        <dbReference type="ARBA" id="ARBA00009493"/>
    </source>
</evidence>
<dbReference type="InterPro" id="IPR002092">
    <property type="entry name" value="DNA-dir_Rpol_phage-type"/>
</dbReference>
<dbReference type="GO" id="GO:0006390">
    <property type="term" value="P:mitochondrial transcription"/>
    <property type="evidence" value="ECO:0007669"/>
    <property type="project" value="TreeGrafter"/>
</dbReference>
<dbReference type="FunFam" id="1.10.287.280:FF:000001">
    <property type="entry name" value="DNA-directed RNA polymerase"/>
    <property type="match status" value="1"/>
</dbReference>
<dbReference type="InterPro" id="IPR037159">
    <property type="entry name" value="RNA_POL_N_sf"/>
</dbReference>
<feature type="region of interest" description="Disordered" evidence="11">
    <location>
        <begin position="1036"/>
        <end position="1082"/>
    </location>
</feature>
<evidence type="ECO:0000259" key="12">
    <source>
        <dbReference type="SMART" id="SM01311"/>
    </source>
</evidence>
<dbReference type="OrthoDB" id="276422at2759"/>
<dbReference type="SMART" id="SM01311">
    <property type="entry name" value="RPOL_N"/>
    <property type="match status" value="1"/>
</dbReference>
<comment type="subcellular location">
    <subcellularLocation>
        <location evidence="1">Mitochondrion</location>
    </subcellularLocation>
</comment>
<keyword evidence="3 10" id="KW-0240">DNA-directed RNA polymerase</keyword>
<evidence type="ECO:0000256" key="4">
    <source>
        <dbReference type="ARBA" id="ARBA00022679"/>
    </source>
</evidence>
<dbReference type="PROSITE" id="PS00489">
    <property type="entry name" value="RNA_POL_PHAGE_2"/>
    <property type="match status" value="1"/>
</dbReference>
<evidence type="ECO:0000256" key="11">
    <source>
        <dbReference type="SAM" id="MobiDB-lite"/>
    </source>
</evidence>
<keyword evidence="5 10" id="KW-0548">Nucleotidyltransferase</keyword>
<evidence type="ECO:0000313" key="13">
    <source>
        <dbReference type="EMBL" id="KZV89471.1"/>
    </source>
</evidence>
<reference evidence="13 14" key="1">
    <citation type="journal article" date="2016" name="Mol. Biol. Evol.">
        <title>Comparative Genomics of Early-Diverging Mushroom-Forming Fungi Provides Insights into the Origins of Lignocellulose Decay Capabilities.</title>
        <authorList>
            <person name="Nagy L.G."/>
            <person name="Riley R."/>
            <person name="Tritt A."/>
            <person name="Adam C."/>
            <person name="Daum C."/>
            <person name="Floudas D."/>
            <person name="Sun H."/>
            <person name="Yadav J.S."/>
            <person name="Pangilinan J."/>
            <person name="Larsson K.H."/>
            <person name="Matsuura K."/>
            <person name="Barry K."/>
            <person name="Labutti K."/>
            <person name="Kuo R."/>
            <person name="Ohm R.A."/>
            <person name="Bhattacharya S.S."/>
            <person name="Shirouzu T."/>
            <person name="Yoshinaga Y."/>
            <person name="Martin F.M."/>
            <person name="Grigoriev I.V."/>
            <person name="Hibbett D.S."/>
        </authorList>
    </citation>
    <scope>NUCLEOTIDE SEQUENCE [LARGE SCALE GENOMIC DNA]</scope>
    <source>
        <strain evidence="13 14">HHB12029</strain>
    </source>
</reference>
<dbReference type="Pfam" id="PF14700">
    <property type="entry name" value="RPOL_N"/>
    <property type="match status" value="1"/>
</dbReference>
<dbReference type="InterPro" id="IPR024075">
    <property type="entry name" value="DNA-dir_RNA_pol_helix_hairp_sf"/>
</dbReference>
<keyword evidence="7" id="KW-0496">Mitochondrion</keyword>
<dbReference type="Gene3D" id="1.10.150.20">
    <property type="entry name" value="5' to 3' exonuclease, C-terminal subdomain"/>
    <property type="match status" value="1"/>
</dbReference>
<dbReference type="PANTHER" id="PTHR10102">
    <property type="entry name" value="DNA-DIRECTED RNA POLYMERASE, MITOCHONDRIAL"/>
    <property type="match status" value="1"/>
</dbReference>
<comment type="catalytic activity">
    <reaction evidence="9 10">
        <text>RNA(n) + a ribonucleoside 5'-triphosphate = RNA(n+1) + diphosphate</text>
        <dbReference type="Rhea" id="RHEA:21248"/>
        <dbReference type="Rhea" id="RHEA-COMP:14527"/>
        <dbReference type="Rhea" id="RHEA-COMP:17342"/>
        <dbReference type="ChEBI" id="CHEBI:33019"/>
        <dbReference type="ChEBI" id="CHEBI:61557"/>
        <dbReference type="ChEBI" id="CHEBI:140395"/>
        <dbReference type="EC" id="2.7.7.6"/>
    </reaction>
</comment>
<protein>
    <recommendedName>
        <fullName evidence="10">DNA-directed RNA polymerase</fullName>
        <ecNumber evidence="10">2.7.7.6</ecNumber>
    </recommendedName>
</protein>
<evidence type="ECO:0000256" key="1">
    <source>
        <dbReference type="ARBA" id="ARBA00004173"/>
    </source>
</evidence>
<dbReference type="PROSITE" id="PS00900">
    <property type="entry name" value="RNA_POL_PHAGE_1"/>
    <property type="match status" value="1"/>
</dbReference>
<dbReference type="Gene3D" id="1.10.287.280">
    <property type="match status" value="1"/>
</dbReference>
<keyword evidence="8 10" id="KW-0804">Transcription</keyword>
<dbReference type="EMBL" id="KV426072">
    <property type="protein sequence ID" value="KZV89471.1"/>
    <property type="molecule type" value="Genomic_DNA"/>
</dbReference>
<gene>
    <name evidence="13" type="ORF">EXIGLDRAFT_711147</name>
</gene>
<comment type="function">
    <text evidence="10">DNA-dependent RNA polymerase catalyzes the transcription of DNA into RNA using the four ribonucleoside triphosphates as substrates.</text>
</comment>
<sequence length="1117" mass="126134">MESGKEKAPSTPLTYAVMLLAWHRFSSASSPHQIPRITKRTPEDFVNLMRKREFAFPDLLSSHVFSEPEDMAAIIGLLSRAAIQLGDKAAIEQLGLARDLRSEEDALASVPEVMPVMKPVKVLEGEPEVPASVVPFNLANLRSSLELMSTARRVLPDDNMARQKLLEESVYDVAMHRLKHETELFQSMNMAPALSKGALRRWMWEWHQQLVEQLEREIESLEVSELHSRETPLRPHISPYLRLLRTDRLSMLTIMELMRFHSSGASEAGMKIARALVTIGSAVELEHTAQLCRRRKVSLPANTGPTSFFSPTAQSRMMQLRLERLQATRDDPWQPEWSQITRVKVGAFLVDQLMEVAKVTRTLTHPTTGEPVTEIQAAFTHTYEYNRGHKNGIIKLNPLVAQHLEGEPMRDLIHPRHLPMLVKPKPWIDHDNGGYLFSRTSVMRIKDSQEQLTYLRQASQLGNMELVYSGLDVLGSTPWQINRGVFDVVLEVWNSGKGIGSIPPVRIEDPEPQKPEDDTDLGARVTYLAKHKEWSQAKANNHSDRCSVNYKLEIARAFIGETFYLPHNMDFRGRAYPVPPHLNHMGDDLSRALLTFAEYRPLGETGIRWLKIHLSNLHGFDKASFDDRVAFTEKHMEDVYDSADNPLTGNGWWQTAEDPWQCLACCKELTNALRSPDPLAYESCLPVHQDGTCNGLQHYAALGGDLIGAQQVNLDVGERPADVYSFVANMVDQEIAKDVEKGNIYAKMAQGKISRKIVKQTVMTTVYGVTYIGARDQILRQIRDRRDLFDPDAAFALAAYLARKTLDCIGDLFKGAKDIQTWLTTTSRLIAKSIPPNRIDDAALDSTAVNGRLSRAQLASEERKAKNRTLGSRVVKEQMTAVVWTTMLGLPIVQPYRKVKRKQVITSLQTVFIADPNIPTEVDAKKQATAFPPNFIHSLDATHMMLTALECRANNLTFASVHDSYWTHASTIDHMSIIIRDTFIALHGSNVLERLYDEFKTRYAGHVVPVLSATETYPKTTPSEFVVVTKGEMEQLPGEEREVEVASRSSRRSESDEEEEGAEEEGEELSSNQKSRRMSTNELRKSKMVDLWTLVPPVPEKGDFDVTKIKQSLYFFS</sequence>
<comment type="similarity">
    <text evidence="2 10">Belongs to the phage and mitochondrial RNA polymerase family.</text>
</comment>
<evidence type="ECO:0000313" key="14">
    <source>
        <dbReference type="Proteomes" id="UP000077266"/>
    </source>
</evidence>
<dbReference type="AlphaFoldDB" id="A0A165FSQ5"/>
<keyword evidence="6" id="KW-0809">Transit peptide</keyword>
<evidence type="ECO:0000256" key="9">
    <source>
        <dbReference type="ARBA" id="ARBA00048552"/>
    </source>
</evidence>
<dbReference type="GO" id="GO:0003899">
    <property type="term" value="F:DNA-directed RNA polymerase activity"/>
    <property type="evidence" value="ECO:0007669"/>
    <property type="project" value="UniProtKB-EC"/>
</dbReference>
<dbReference type="InParanoid" id="A0A165FSQ5"/>
<evidence type="ECO:0000256" key="3">
    <source>
        <dbReference type="ARBA" id="ARBA00022478"/>
    </source>
</evidence>
<accession>A0A165FSQ5</accession>
<feature type="domain" description="DNA-directed RNA polymerase N-terminal" evidence="12">
    <location>
        <begin position="161"/>
        <end position="476"/>
    </location>
</feature>
<dbReference type="Pfam" id="PF00940">
    <property type="entry name" value="RNA_pol"/>
    <property type="match status" value="1"/>
</dbReference>
<dbReference type="PANTHER" id="PTHR10102:SF0">
    <property type="entry name" value="DNA-DIRECTED RNA POLYMERASE, MITOCHONDRIAL"/>
    <property type="match status" value="1"/>
</dbReference>
<dbReference type="InterPro" id="IPR043502">
    <property type="entry name" value="DNA/RNA_pol_sf"/>
</dbReference>
<evidence type="ECO:0000256" key="7">
    <source>
        <dbReference type="ARBA" id="ARBA00023128"/>
    </source>
</evidence>
<proteinExistence type="inferred from homology"/>
<name>A0A165FSQ5_EXIGL</name>
<evidence type="ECO:0000256" key="10">
    <source>
        <dbReference type="RuleBase" id="RU003805"/>
    </source>
</evidence>
<dbReference type="SUPFAM" id="SSF56672">
    <property type="entry name" value="DNA/RNA polymerases"/>
    <property type="match status" value="1"/>
</dbReference>
<keyword evidence="14" id="KW-1185">Reference proteome</keyword>
<dbReference type="GO" id="GO:0034245">
    <property type="term" value="C:mitochondrial DNA-directed RNA polymerase complex"/>
    <property type="evidence" value="ECO:0007669"/>
    <property type="project" value="TreeGrafter"/>
</dbReference>